<feature type="chain" id="PRO_5042063624" description="Secreted protein" evidence="1">
    <location>
        <begin position="16"/>
        <end position="232"/>
    </location>
</feature>
<feature type="signal peptide" evidence="1">
    <location>
        <begin position="1"/>
        <end position="15"/>
    </location>
</feature>
<dbReference type="Proteomes" id="UP001295684">
    <property type="component" value="Unassembled WGS sequence"/>
</dbReference>
<evidence type="ECO:0000313" key="2">
    <source>
        <dbReference type="EMBL" id="CAI2378329.1"/>
    </source>
</evidence>
<keyword evidence="3" id="KW-1185">Reference proteome</keyword>
<accession>A0AAD1XSZ4</accession>
<reference evidence="2" key="1">
    <citation type="submission" date="2023-07" db="EMBL/GenBank/DDBJ databases">
        <authorList>
            <consortium name="AG Swart"/>
            <person name="Singh M."/>
            <person name="Singh A."/>
            <person name="Seah K."/>
            <person name="Emmerich C."/>
        </authorList>
    </citation>
    <scope>NUCLEOTIDE SEQUENCE</scope>
    <source>
        <strain evidence="2">DP1</strain>
    </source>
</reference>
<keyword evidence="1" id="KW-0732">Signal</keyword>
<evidence type="ECO:0000313" key="3">
    <source>
        <dbReference type="Proteomes" id="UP001295684"/>
    </source>
</evidence>
<organism evidence="2 3">
    <name type="scientific">Euplotes crassus</name>
    <dbReference type="NCBI Taxonomy" id="5936"/>
    <lineage>
        <taxon>Eukaryota</taxon>
        <taxon>Sar</taxon>
        <taxon>Alveolata</taxon>
        <taxon>Ciliophora</taxon>
        <taxon>Intramacronucleata</taxon>
        <taxon>Spirotrichea</taxon>
        <taxon>Hypotrichia</taxon>
        <taxon>Euplotida</taxon>
        <taxon>Euplotidae</taxon>
        <taxon>Moneuplotes</taxon>
    </lineage>
</organism>
<dbReference type="AlphaFoldDB" id="A0AAD1XSZ4"/>
<proteinExistence type="predicted"/>
<protein>
    <recommendedName>
        <fullName evidence="4">Secreted protein</fullName>
    </recommendedName>
</protein>
<evidence type="ECO:0000256" key="1">
    <source>
        <dbReference type="SAM" id="SignalP"/>
    </source>
</evidence>
<comment type="caution">
    <text evidence="2">The sequence shown here is derived from an EMBL/GenBank/DDBJ whole genome shotgun (WGS) entry which is preliminary data.</text>
</comment>
<dbReference type="EMBL" id="CAMPGE010020043">
    <property type="protein sequence ID" value="CAI2378329.1"/>
    <property type="molecule type" value="Genomic_DNA"/>
</dbReference>
<name>A0AAD1XSZ4_EUPCR</name>
<gene>
    <name evidence="2" type="ORF">ECRASSUSDP1_LOCUS19724</name>
</gene>
<sequence>MFLYLLLHFISSVAPSCTVMPAEGFGSSETWVASLFLEKAFKLTTVLALCEICLFAYVCFSPPFGFACCSFLSLFLLSSSLECEISHASKALESFPSELLLLESEPSTTFCMTAKLELEASLPVPTLCGESWDFCTTQFSFCNFSVDFNLPSLFLKSISDVTCVLRFSPSSCTMLPLECVSILLKDCAEPSGEPNCAIILVFDFSVFCEDKEGTSLSSCSPSRLIRALFLTG</sequence>
<evidence type="ECO:0008006" key="4">
    <source>
        <dbReference type="Google" id="ProtNLM"/>
    </source>
</evidence>